<feature type="domain" description="Putative DnaT-like" evidence="1">
    <location>
        <begin position="1"/>
        <end position="153"/>
    </location>
</feature>
<dbReference type="AlphaFoldDB" id="A0A1Y5N1H2"/>
<dbReference type="Proteomes" id="UP000195967">
    <property type="component" value="Unassembled WGS sequence"/>
</dbReference>
<dbReference type="RefSeq" id="WP_087584257.1">
    <property type="nucleotide sequence ID" value="NZ_CABMKR010000004.1"/>
</dbReference>
<evidence type="ECO:0000313" key="3">
    <source>
        <dbReference type="Proteomes" id="UP000195967"/>
    </source>
</evidence>
<organism evidence="2 3">
    <name type="scientific">Campylobacter concisus</name>
    <dbReference type="NCBI Taxonomy" id="199"/>
    <lineage>
        <taxon>Bacteria</taxon>
        <taxon>Pseudomonadati</taxon>
        <taxon>Campylobacterota</taxon>
        <taxon>Epsilonproteobacteria</taxon>
        <taxon>Campylobacterales</taxon>
        <taxon>Campylobacteraceae</taxon>
        <taxon>Campylobacter</taxon>
    </lineage>
</organism>
<dbReference type="Pfam" id="PF20557">
    <property type="entry name" value="DnaT_2"/>
    <property type="match status" value="1"/>
</dbReference>
<evidence type="ECO:0000259" key="1">
    <source>
        <dbReference type="Pfam" id="PF20557"/>
    </source>
</evidence>
<reference evidence="2 3" key="1">
    <citation type="submission" date="2017-04" db="EMBL/GenBank/DDBJ databases">
        <title>Complete genome of Campylobacter concisus ATCC 33237T and draft genomes for an additional eight well characterized C. concisus strains.</title>
        <authorList>
            <person name="Cornelius A.J."/>
            <person name="Miller W.G."/>
            <person name="Lastovica A.J."/>
            <person name="On S.L."/>
            <person name="French N.P."/>
            <person name="Vandenberg O."/>
            <person name="Biggs P.J."/>
        </authorList>
    </citation>
    <scope>NUCLEOTIDE SEQUENCE [LARGE SCALE GENOMIC DNA]</scope>
    <source>
        <strain evidence="2 3">Lasto28.99</strain>
    </source>
</reference>
<dbReference type="InterPro" id="IPR046787">
    <property type="entry name" value="DnaT_2"/>
</dbReference>
<protein>
    <recommendedName>
        <fullName evidence="1">Putative DnaT-like domain-containing protein</fullName>
    </recommendedName>
</protein>
<comment type="caution">
    <text evidence="2">The sequence shown here is derived from an EMBL/GenBank/DDBJ whole genome shotgun (WGS) entry which is preliminary data.</text>
</comment>
<sequence length="154" mass="16998">MIPENGTGLANADAYVSVEFVDEYFSARGNQMWAGLGSAYKEAAIIKATDYLEAVYFDKWQGERLKADQALSFPRSPFGMPAKFKSAVCELAIRANAGELMSDIERLTTKEKVGSIEVEYAQNADPATKYAYVASLLKPFLKSASAMIMRLERC</sequence>
<dbReference type="EMBL" id="NDYO01000004">
    <property type="protein sequence ID" value="OUT11835.1"/>
    <property type="molecule type" value="Genomic_DNA"/>
</dbReference>
<gene>
    <name evidence="2" type="ORF">B9N62_02655</name>
</gene>
<proteinExistence type="predicted"/>
<name>A0A1Y5N1H2_9BACT</name>
<accession>A0A1Y5N1H2</accession>
<evidence type="ECO:0000313" key="2">
    <source>
        <dbReference type="EMBL" id="OUT11835.1"/>
    </source>
</evidence>